<protein>
    <submittedName>
        <fullName evidence="2">Uncharacterized protein</fullName>
    </submittedName>
</protein>
<proteinExistence type="predicted"/>
<comment type="caution">
    <text evidence="2">The sequence shown here is derived from an EMBL/GenBank/DDBJ whole genome shotgun (WGS) entry which is preliminary data.</text>
</comment>
<keyword evidence="3" id="KW-1185">Reference proteome</keyword>
<evidence type="ECO:0000313" key="3">
    <source>
        <dbReference type="Proteomes" id="UP000694240"/>
    </source>
</evidence>
<feature type="compositionally biased region" description="Low complexity" evidence="1">
    <location>
        <begin position="33"/>
        <end position="49"/>
    </location>
</feature>
<evidence type="ECO:0000313" key="2">
    <source>
        <dbReference type="EMBL" id="KAG7585139.1"/>
    </source>
</evidence>
<gene>
    <name evidence="2" type="ORF">ISN45_Aa02g005070</name>
</gene>
<sequence length="119" mass="13625">MKCRVTSLCLSSHGKNTHTKPTNTTKKQKKKSQTLNTITNTEQNNITQNRTSRQTLKTRKTAQTSTLKNKNFTCHTKHNTKIDKNEQTPTNSDSPEQEFSLVIFLSNLVEFHAFDLLCQ</sequence>
<feature type="compositionally biased region" description="Polar residues" evidence="1">
    <location>
        <begin position="50"/>
        <end position="74"/>
    </location>
</feature>
<name>A0A8T2BG81_9BRAS</name>
<accession>A0A8T2BG81</accession>
<dbReference type="AlphaFoldDB" id="A0A8T2BG81"/>
<dbReference type="Proteomes" id="UP000694240">
    <property type="component" value="Chromosome 7"/>
</dbReference>
<dbReference type="EMBL" id="JAEFBK010000007">
    <property type="protein sequence ID" value="KAG7585139.1"/>
    <property type="molecule type" value="Genomic_DNA"/>
</dbReference>
<reference evidence="2 3" key="1">
    <citation type="submission" date="2020-12" db="EMBL/GenBank/DDBJ databases">
        <title>Concerted genomic and epigenomic changes stabilize Arabidopsis allopolyploids.</title>
        <authorList>
            <person name="Chen Z."/>
        </authorList>
    </citation>
    <scope>NUCLEOTIDE SEQUENCE [LARGE SCALE GENOMIC DNA]</scope>
    <source>
        <strain evidence="2">Allo738</strain>
        <tissue evidence="2">Leaf</tissue>
    </source>
</reference>
<evidence type="ECO:0000256" key="1">
    <source>
        <dbReference type="SAM" id="MobiDB-lite"/>
    </source>
</evidence>
<dbReference type="EMBL" id="JAEFBK010000007">
    <property type="protein sequence ID" value="KAG7585138.1"/>
    <property type="molecule type" value="Genomic_DNA"/>
</dbReference>
<organism evidence="2 3">
    <name type="scientific">Arabidopsis thaliana x Arabidopsis arenosa</name>
    <dbReference type="NCBI Taxonomy" id="1240361"/>
    <lineage>
        <taxon>Eukaryota</taxon>
        <taxon>Viridiplantae</taxon>
        <taxon>Streptophyta</taxon>
        <taxon>Embryophyta</taxon>
        <taxon>Tracheophyta</taxon>
        <taxon>Spermatophyta</taxon>
        <taxon>Magnoliopsida</taxon>
        <taxon>eudicotyledons</taxon>
        <taxon>Gunneridae</taxon>
        <taxon>Pentapetalae</taxon>
        <taxon>rosids</taxon>
        <taxon>malvids</taxon>
        <taxon>Brassicales</taxon>
        <taxon>Brassicaceae</taxon>
        <taxon>Camelineae</taxon>
        <taxon>Arabidopsis</taxon>
    </lineage>
</organism>
<feature type="region of interest" description="Disordered" evidence="1">
    <location>
        <begin position="1"/>
        <end position="96"/>
    </location>
</feature>